<gene>
    <name evidence="3" type="ORF">BPAE_0173g00080</name>
</gene>
<dbReference type="InterPro" id="IPR000210">
    <property type="entry name" value="BTB/POZ_dom"/>
</dbReference>
<dbReference type="Gene3D" id="3.30.710.10">
    <property type="entry name" value="Potassium Channel Kv1.1, Chain A"/>
    <property type="match status" value="3"/>
</dbReference>
<dbReference type="Pfam" id="PF00651">
    <property type="entry name" value="BTB"/>
    <property type="match status" value="1"/>
</dbReference>
<feature type="domain" description="BTB" evidence="2">
    <location>
        <begin position="88"/>
        <end position="151"/>
    </location>
</feature>
<keyword evidence="4" id="KW-1185">Reference proteome</keyword>
<evidence type="ECO:0000313" key="3">
    <source>
        <dbReference type="EMBL" id="TGO22308.1"/>
    </source>
</evidence>
<dbReference type="PANTHER" id="PTHR47843">
    <property type="entry name" value="BTB DOMAIN-CONTAINING PROTEIN-RELATED"/>
    <property type="match status" value="1"/>
</dbReference>
<dbReference type="CDD" id="cd18186">
    <property type="entry name" value="BTB_POZ_ZBTB_KLHL-like"/>
    <property type="match status" value="1"/>
</dbReference>
<proteinExistence type="predicted"/>
<organism evidence="3 4">
    <name type="scientific">Botrytis paeoniae</name>
    <dbReference type="NCBI Taxonomy" id="278948"/>
    <lineage>
        <taxon>Eukaryota</taxon>
        <taxon>Fungi</taxon>
        <taxon>Dikarya</taxon>
        <taxon>Ascomycota</taxon>
        <taxon>Pezizomycotina</taxon>
        <taxon>Leotiomycetes</taxon>
        <taxon>Helotiales</taxon>
        <taxon>Sclerotiniaceae</taxon>
        <taxon>Botrytis</taxon>
    </lineage>
</organism>
<feature type="domain" description="BTB" evidence="2">
    <location>
        <begin position="433"/>
        <end position="500"/>
    </location>
</feature>
<dbReference type="InterPro" id="IPR011333">
    <property type="entry name" value="SKP1/BTB/POZ_sf"/>
</dbReference>
<dbReference type="EMBL" id="PQXI01000173">
    <property type="protein sequence ID" value="TGO22308.1"/>
    <property type="molecule type" value="Genomic_DNA"/>
</dbReference>
<dbReference type="PROSITE" id="PS50097">
    <property type="entry name" value="BTB"/>
    <property type="match status" value="2"/>
</dbReference>
<dbReference type="Proteomes" id="UP000297910">
    <property type="component" value="Unassembled WGS sequence"/>
</dbReference>
<dbReference type="AlphaFoldDB" id="A0A4Z1FG78"/>
<feature type="compositionally biased region" description="Low complexity" evidence="1">
    <location>
        <begin position="59"/>
        <end position="73"/>
    </location>
</feature>
<protein>
    <recommendedName>
        <fullName evidence="2">BTB domain-containing protein</fullName>
    </recommendedName>
</protein>
<dbReference type="SUPFAM" id="SSF54695">
    <property type="entry name" value="POZ domain"/>
    <property type="match status" value="2"/>
</dbReference>
<evidence type="ECO:0000259" key="2">
    <source>
        <dbReference type="PROSITE" id="PS50097"/>
    </source>
</evidence>
<comment type="caution">
    <text evidence="3">The sequence shown here is derived from an EMBL/GenBank/DDBJ whole genome shotgun (WGS) entry which is preliminary data.</text>
</comment>
<evidence type="ECO:0000313" key="4">
    <source>
        <dbReference type="Proteomes" id="UP000297910"/>
    </source>
</evidence>
<name>A0A4Z1FG78_9HELO</name>
<reference evidence="3 4" key="1">
    <citation type="submission" date="2017-12" db="EMBL/GenBank/DDBJ databases">
        <title>Comparative genomics of Botrytis spp.</title>
        <authorList>
            <person name="Valero-Jimenez C.A."/>
            <person name="Tapia P."/>
            <person name="Veloso J."/>
            <person name="Silva-Moreno E."/>
            <person name="Staats M."/>
            <person name="Valdes J.H."/>
            <person name="Van Kan J.A.L."/>
        </authorList>
    </citation>
    <scope>NUCLEOTIDE SEQUENCE [LARGE SCALE GENOMIC DNA]</scope>
    <source>
        <strain evidence="3 4">Bp0003</strain>
    </source>
</reference>
<evidence type="ECO:0000256" key="1">
    <source>
        <dbReference type="SAM" id="MobiDB-lite"/>
    </source>
</evidence>
<sequence length="646" mass="73128">MVGQSKRRKASKRDLGVVLLSDFPGENDIEGGVLITDLTRNAIQRTSAYHKAPDTLEQSSTATSTSTLAGSRARTPHSFLGKNGTQMLNIYVGVEKILFRVYKDLLCNKIEFFDRMFNGKFKEANENTAVLLEDDPEAFNILMCWVIYDKVRSLMGQDFPEEVQYIFEKSASKSPPRQYAARMLRFQSLKSPAEGRRCSIDSKGEPIPLSDVDVAALTKLLAKNEEILESYLEIAGRANNASGNEMDPRVSPFYSTCYNRPGRLLQFSSERMAILSTSYLYMARSKIASETNTQSPSNGAFSDIAGTQMVDLFVGPDKKLMRVHKGILCRKIPYFNKMFNGSRVESANNSATFPENTFERGTFKDFARKGSGGSGYVRGSFASTCGSGENALFDLSCAIIQRPVTTEKVKEAESPVKIKKTPIITFPDKTEMVDLIVGPEKTVFRVNKSLLCNKIPYFDKMFNGGFKEATDGLASFPEDFPEAFDILIQWIYSGRLQWFDIGTAGTSASWDFLNFYCLVEKICFTQLADFALDTCRKICLGRDHVFESPAYVQEVYNFTSNQSGLRRFFVQQLVWRYYTKEDSKDNPNDLFIHLMRSNDEIFTDFMFELRKYVVVAAIPKDPRVLDRNNLCGYHSHIRKEDCYLLK</sequence>
<feature type="region of interest" description="Disordered" evidence="1">
    <location>
        <begin position="49"/>
        <end position="73"/>
    </location>
</feature>
<accession>A0A4Z1FG78</accession>